<keyword evidence="5" id="KW-1185">Reference proteome</keyword>
<dbReference type="EMBL" id="QRDZ01000005">
    <property type="protein sequence ID" value="RED85226.1"/>
    <property type="molecule type" value="Genomic_DNA"/>
</dbReference>
<gene>
    <name evidence="4" type="ORF">DFP98_105237</name>
</gene>
<dbReference type="Pfam" id="PF13972">
    <property type="entry name" value="TetR"/>
    <property type="match status" value="1"/>
</dbReference>
<dbReference type="OrthoDB" id="9815924at2"/>
<name>A0A3D9KGH0_9BACL</name>
<protein>
    <submittedName>
        <fullName evidence="4">TetR family transcriptional regulator</fullName>
    </submittedName>
</protein>
<evidence type="ECO:0000259" key="3">
    <source>
        <dbReference type="PROSITE" id="PS50977"/>
    </source>
</evidence>
<dbReference type="InterPro" id="IPR025722">
    <property type="entry name" value="TetR"/>
</dbReference>
<dbReference type="PRINTS" id="PR00455">
    <property type="entry name" value="HTHTETR"/>
</dbReference>
<dbReference type="SUPFAM" id="SSF46689">
    <property type="entry name" value="Homeodomain-like"/>
    <property type="match status" value="1"/>
</dbReference>
<feature type="domain" description="HTH tetR-type" evidence="3">
    <location>
        <begin position="1"/>
        <end position="61"/>
    </location>
</feature>
<keyword evidence="1 2" id="KW-0238">DNA-binding</keyword>
<comment type="caution">
    <text evidence="4">The sequence shown here is derived from an EMBL/GenBank/DDBJ whole genome shotgun (WGS) entry which is preliminary data.</text>
</comment>
<dbReference type="GO" id="GO:0003700">
    <property type="term" value="F:DNA-binding transcription factor activity"/>
    <property type="evidence" value="ECO:0007669"/>
    <property type="project" value="TreeGrafter"/>
</dbReference>
<dbReference type="GO" id="GO:0000976">
    <property type="term" value="F:transcription cis-regulatory region binding"/>
    <property type="evidence" value="ECO:0007669"/>
    <property type="project" value="TreeGrafter"/>
</dbReference>
<dbReference type="PANTHER" id="PTHR30055">
    <property type="entry name" value="HTH-TYPE TRANSCRIPTIONAL REGULATOR RUTR"/>
    <property type="match status" value="1"/>
</dbReference>
<dbReference type="PROSITE" id="PS50977">
    <property type="entry name" value="HTH_TETR_2"/>
    <property type="match status" value="1"/>
</dbReference>
<dbReference type="InterPro" id="IPR050109">
    <property type="entry name" value="HTH-type_TetR-like_transc_reg"/>
</dbReference>
<dbReference type="InterPro" id="IPR009057">
    <property type="entry name" value="Homeodomain-like_sf"/>
</dbReference>
<proteinExistence type="predicted"/>
<reference evidence="4 5" key="1">
    <citation type="submission" date="2018-07" db="EMBL/GenBank/DDBJ databases">
        <title>Genomic Encyclopedia of Type Strains, Phase III (KMG-III): the genomes of soil and plant-associated and newly described type strains.</title>
        <authorList>
            <person name="Whitman W."/>
        </authorList>
    </citation>
    <scope>NUCLEOTIDE SEQUENCE [LARGE SCALE GENOMIC DNA]</scope>
    <source>
        <strain evidence="4 5">CECT 7287</strain>
    </source>
</reference>
<evidence type="ECO:0000313" key="5">
    <source>
        <dbReference type="Proteomes" id="UP000256977"/>
    </source>
</evidence>
<sequence>MNAKERIVQAAAVLFNEQGTGKVSTNHIAAAAHMSPGNLYYHYKNKEEIIEAILDRMYAEWNPVWELPDEPVTRQTLHDRLLRNFEILWQYRFFYREAVALLQADERLKQKHIRMTESRMAEQERFAHRFVVDGVLRFPEGFADVRKLVTACWIVANNWLAFLEMNGEAVDARSFGEGLELIWTILGPYLAEGETGK</sequence>
<evidence type="ECO:0000256" key="1">
    <source>
        <dbReference type="ARBA" id="ARBA00023125"/>
    </source>
</evidence>
<organism evidence="4 5">
    <name type="scientific">Cohnella phaseoli</name>
    <dbReference type="NCBI Taxonomy" id="456490"/>
    <lineage>
        <taxon>Bacteria</taxon>
        <taxon>Bacillati</taxon>
        <taxon>Bacillota</taxon>
        <taxon>Bacilli</taxon>
        <taxon>Bacillales</taxon>
        <taxon>Paenibacillaceae</taxon>
        <taxon>Cohnella</taxon>
    </lineage>
</organism>
<evidence type="ECO:0000313" key="4">
    <source>
        <dbReference type="EMBL" id="RED85226.1"/>
    </source>
</evidence>
<accession>A0A3D9KGH0</accession>
<dbReference type="AlphaFoldDB" id="A0A3D9KGH0"/>
<dbReference type="InterPro" id="IPR001647">
    <property type="entry name" value="HTH_TetR"/>
</dbReference>
<evidence type="ECO:0000256" key="2">
    <source>
        <dbReference type="PROSITE-ProRule" id="PRU00335"/>
    </source>
</evidence>
<dbReference type="Gene3D" id="1.10.357.10">
    <property type="entry name" value="Tetracycline Repressor, domain 2"/>
    <property type="match status" value="1"/>
</dbReference>
<dbReference type="Proteomes" id="UP000256977">
    <property type="component" value="Unassembled WGS sequence"/>
</dbReference>
<dbReference type="Pfam" id="PF00440">
    <property type="entry name" value="TetR_N"/>
    <property type="match status" value="1"/>
</dbReference>
<dbReference type="RefSeq" id="WP_116060222.1">
    <property type="nucleotide sequence ID" value="NZ_QRDZ01000005.1"/>
</dbReference>
<feature type="DNA-binding region" description="H-T-H motif" evidence="2">
    <location>
        <begin position="24"/>
        <end position="43"/>
    </location>
</feature>
<dbReference type="PANTHER" id="PTHR30055:SF226">
    <property type="entry name" value="HTH-TYPE TRANSCRIPTIONAL REGULATOR PKSA"/>
    <property type="match status" value="1"/>
</dbReference>